<dbReference type="AlphaFoldDB" id="A0AA37QD75"/>
<evidence type="ECO:0000313" key="2">
    <source>
        <dbReference type="Proteomes" id="UP001161325"/>
    </source>
</evidence>
<proteinExistence type="predicted"/>
<dbReference type="EMBL" id="BRXS01000002">
    <property type="protein sequence ID" value="GLC24558.1"/>
    <property type="molecule type" value="Genomic_DNA"/>
</dbReference>
<protein>
    <submittedName>
        <fullName evidence="1">Uncharacterized protein</fullName>
    </submittedName>
</protein>
<name>A0AA37QD75_9BACT</name>
<gene>
    <name evidence="1" type="ORF">rosag_10710</name>
</gene>
<sequence>MTPDQDRRRFWQGPRVVQPDPVPWREFARRYDGMVYAMDGGLWLHRHVWKGTPMAHLVSTDREALLAYGRAVGMPAERLQDKPLRDPRTGERRPAWHWDLVGRFLPP</sequence>
<reference evidence="1" key="1">
    <citation type="submission" date="2022-08" db="EMBL/GenBank/DDBJ databases">
        <title>Draft genome sequencing of Roseisolibacter agri AW1220.</title>
        <authorList>
            <person name="Tobiishi Y."/>
            <person name="Tonouchi A."/>
        </authorList>
    </citation>
    <scope>NUCLEOTIDE SEQUENCE</scope>
    <source>
        <strain evidence="1">AW1220</strain>
    </source>
</reference>
<evidence type="ECO:0000313" key="1">
    <source>
        <dbReference type="EMBL" id="GLC24558.1"/>
    </source>
</evidence>
<organism evidence="1 2">
    <name type="scientific">Roseisolibacter agri</name>
    <dbReference type="NCBI Taxonomy" id="2014610"/>
    <lineage>
        <taxon>Bacteria</taxon>
        <taxon>Pseudomonadati</taxon>
        <taxon>Gemmatimonadota</taxon>
        <taxon>Gemmatimonadia</taxon>
        <taxon>Gemmatimonadales</taxon>
        <taxon>Gemmatimonadaceae</taxon>
        <taxon>Roseisolibacter</taxon>
    </lineage>
</organism>
<keyword evidence="2" id="KW-1185">Reference proteome</keyword>
<comment type="caution">
    <text evidence="1">The sequence shown here is derived from an EMBL/GenBank/DDBJ whole genome shotgun (WGS) entry which is preliminary data.</text>
</comment>
<dbReference type="RefSeq" id="WP_284349005.1">
    <property type="nucleotide sequence ID" value="NZ_BRXS01000002.1"/>
</dbReference>
<accession>A0AA37QD75</accession>
<dbReference type="Proteomes" id="UP001161325">
    <property type="component" value="Unassembled WGS sequence"/>
</dbReference>